<dbReference type="InterPro" id="IPR011576">
    <property type="entry name" value="Pyridox_Oxase_N"/>
</dbReference>
<evidence type="ECO:0000259" key="2">
    <source>
        <dbReference type="Pfam" id="PF01243"/>
    </source>
</evidence>
<gene>
    <name evidence="3" type="ORF">K443DRAFT_132409</name>
</gene>
<name>A0A0C9XZC7_9AGAR</name>
<reference evidence="3 4" key="1">
    <citation type="submission" date="2014-04" db="EMBL/GenBank/DDBJ databases">
        <authorList>
            <consortium name="DOE Joint Genome Institute"/>
            <person name="Kuo A."/>
            <person name="Kohler A."/>
            <person name="Nagy L.G."/>
            <person name="Floudas D."/>
            <person name="Copeland A."/>
            <person name="Barry K.W."/>
            <person name="Cichocki N."/>
            <person name="Veneault-Fourrey C."/>
            <person name="LaButti K."/>
            <person name="Lindquist E.A."/>
            <person name="Lipzen A."/>
            <person name="Lundell T."/>
            <person name="Morin E."/>
            <person name="Murat C."/>
            <person name="Sun H."/>
            <person name="Tunlid A."/>
            <person name="Henrissat B."/>
            <person name="Grigoriev I.V."/>
            <person name="Hibbett D.S."/>
            <person name="Martin F."/>
            <person name="Nordberg H.P."/>
            <person name="Cantor M.N."/>
            <person name="Hua S.X."/>
        </authorList>
    </citation>
    <scope>NUCLEOTIDE SEQUENCE [LARGE SCALE GENOMIC DNA]</scope>
    <source>
        <strain evidence="3 4">LaAM-08-1</strain>
    </source>
</reference>
<evidence type="ECO:0000313" key="4">
    <source>
        <dbReference type="Proteomes" id="UP000054477"/>
    </source>
</evidence>
<feature type="transmembrane region" description="Helical" evidence="1">
    <location>
        <begin position="219"/>
        <end position="238"/>
    </location>
</feature>
<dbReference type="EMBL" id="KN838611">
    <property type="protein sequence ID" value="KIK01153.1"/>
    <property type="molecule type" value="Genomic_DNA"/>
</dbReference>
<dbReference type="OrthoDB" id="539398at2759"/>
<dbReference type="Gene3D" id="2.30.110.10">
    <property type="entry name" value="Electron Transport, Fmn-binding Protein, Chain A"/>
    <property type="match status" value="1"/>
</dbReference>
<accession>A0A0C9XZC7</accession>
<evidence type="ECO:0000256" key="1">
    <source>
        <dbReference type="SAM" id="Phobius"/>
    </source>
</evidence>
<dbReference type="STRING" id="1095629.A0A0C9XZC7"/>
<organism evidence="3 4">
    <name type="scientific">Laccaria amethystina LaAM-08-1</name>
    <dbReference type="NCBI Taxonomy" id="1095629"/>
    <lineage>
        <taxon>Eukaryota</taxon>
        <taxon>Fungi</taxon>
        <taxon>Dikarya</taxon>
        <taxon>Basidiomycota</taxon>
        <taxon>Agaricomycotina</taxon>
        <taxon>Agaricomycetes</taxon>
        <taxon>Agaricomycetidae</taxon>
        <taxon>Agaricales</taxon>
        <taxon>Agaricineae</taxon>
        <taxon>Hydnangiaceae</taxon>
        <taxon>Laccaria</taxon>
    </lineage>
</organism>
<dbReference type="PANTHER" id="PTHR39336">
    <property type="entry name" value="PYRIDOXAMINE PHOSPHATE OXIDASE FAMILY PROTEIN (AFU_ORTHOLOGUE AFUA_6G11440)"/>
    <property type="match status" value="1"/>
</dbReference>
<evidence type="ECO:0000313" key="3">
    <source>
        <dbReference type="EMBL" id="KIK01153.1"/>
    </source>
</evidence>
<proteinExistence type="predicted"/>
<dbReference type="SUPFAM" id="SSF50475">
    <property type="entry name" value="FMN-binding split barrel"/>
    <property type="match status" value="1"/>
</dbReference>
<keyword evidence="4" id="KW-1185">Reference proteome</keyword>
<dbReference type="Proteomes" id="UP000054477">
    <property type="component" value="Unassembled WGS sequence"/>
</dbReference>
<keyword evidence="1" id="KW-1133">Transmembrane helix</keyword>
<dbReference type="HOGENOM" id="CLU_054794_2_0_1"/>
<dbReference type="PANTHER" id="PTHR39336:SF3">
    <property type="entry name" value="PYRIDOXAMINE PHOSPHATE OXIDASE"/>
    <property type="match status" value="1"/>
</dbReference>
<dbReference type="AlphaFoldDB" id="A0A0C9XZC7"/>
<keyword evidence="1" id="KW-0472">Membrane</keyword>
<feature type="domain" description="Pyridoxamine 5'-phosphate oxidase N-terminal" evidence="2">
    <location>
        <begin position="14"/>
        <end position="132"/>
    </location>
</feature>
<dbReference type="InterPro" id="IPR012349">
    <property type="entry name" value="Split_barrel_FMN-bd"/>
</dbReference>
<sequence length="254" mass="28117">MGETLTEIPEYLIEWIKKQHVFWVASAPLSADGHVNVSPKGIEGTFHIVNSRRVWYEDLSGSGAETIAHIRENGRVTVLFNAFDGPPRIVRLYGKGTIHEIGSQEYEFLLPSSIRQPGSRAVIIIDVFKVGTVYQTCGWAVPFYAFESHRSQLIDWAAKKERADRICGSNPSEKGMMAWWRTRNAESLDGLPALALAQTSSPPPKVLLRSPTQTQTGLLSGYVLAFMLGVAVASLAPIHAAKNLLLWNISSFLR</sequence>
<reference evidence="4" key="2">
    <citation type="submission" date="2015-01" db="EMBL/GenBank/DDBJ databases">
        <title>Evolutionary Origins and Diversification of the Mycorrhizal Mutualists.</title>
        <authorList>
            <consortium name="DOE Joint Genome Institute"/>
            <consortium name="Mycorrhizal Genomics Consortium"/>
            <person name="Kohler A."/>
            <person name="Kuo A."/>
            <person name="Nagy L.G."/>
            <person name="Floudas D."/>
            <person name="Copeland A."/>
            <person name="Barry K.W."/>
            <person name="Cichocki N."/>
            <person name="Veneault-Fourrey C."/>
            <person name="LaButti K."/>
            <person name="Lindquist E.A."/>
            <person name="Lipzen A."/>
            <person name="Lundell T."/>
            <person name="Morin E."/>
            <person name="Murat C."/>
            <person name="Riley R."/>
            <person name="Ohm R."/>
            <person name="Sun H."/>
            <person name="Tunlid A."/>
            <person name="Henrissat B."/>
            <person name="Grigoriev I.V."/>
            <person name="Hibbett D.S."/>
            <person name="Martin F."/>
        </authorList>
    </citation>
    <scope>NUCLEOTIDE SEQUENCE [LARGE SCALE GENOMIC DNA]</scope>
    <source>
        <strain evidence="4">LaAM-08-1</strain>
    </source>
</reference>
<dbReference type="Pfam" id="PF01243">
    <property type="entry name" value="PNPOx_N"/>
    <property type="match status" value="1"/>
</dbReference>
<keyword evidence="1" id="KW-0812">Transmembrane</keyword>
<protein>
    <recommendedName>
        <fullName evidence="2">Pyridoxamine 5'-phosphate oxidase N-terminal domain-containing protein</fullName>
    </recommendedName>
</protein>